<dbReference type="InterPro" id="IPR000477">
    <property type="entry name" value="RT_dom"/>
</dbReference>
<gene>
    <name evidence="4" type="ordered locus">At2g06170</name>
</gene>
<dbReference type="CDD" id="cd00303">
    <property type="entry name" value="retropepsin_like"/>
    <property type="match status" value="1"/>
</dbReference>
<dbReference type="Gene3D" id="3.10.10.10">
    <property type="entry name" value="HIV Type 1 Reverse Transcriptase, subunit A, domain 1"/>
    <property type="match status" value="1"/>
</dbReference>
<dbReference type="InterPro" id="IPR043502">
    <property type="entry name" value="DNA/RNA_pol_sf"/>
</dbReference>
<sequence length="587" mass="67931">MADESLTKADLQGFTEVVTSALTAMTNQMALTTELKNVNNNNNQQNGREEEQIDPNENQRRGRERDPIMHRNRGKEIPRVDNRVIINENSSSVEEEFVEEEVEERNQQNSHDYRVKVDIPLFYSTIGVEDFLDWQISVDRFFEVMGIPEKKQVKMCFRCQGQDHRSSVCPSRRTVAFLEEEEELEEEDEYAEVEFAEEESNEMINLVLQRILLSSKEEGQRRNLFRTRCSINDKVCNLIVDIGSSENLVSQKLVEYLKLPTTLHQKPYSLGWVSKGSQFCVSLSCRVPISIGKHYKEEVLCDVLNMDVCHIILGRSWQYDNDITYRGKDNVLMFTWNGHKIVMAPVSHFDQNLVKKNSNFLVVTQSEKELDEAIKEIECICPVVIKGLMSAEKKTNRFRQKAINKITIKYRFPIPQLDDMLDELSGSKVFSKIDLRSGYHQIRIRPGDEWKTDFKSKDGLYEWQVMPFGMSNAPSTFMRLMNQILRPFTGSFVVVYFDDILIYSKTKEEYLEHCLKKGKFHWGIEQEKSFDLIKEKLCTAPVLALPDFDKVFQVKCDASGVGVGAVLSQEKRPVALFSEKLSEAQHK</sequence>
<feature type="domain" description="Reverse transcriptase/retrotransposon-derived protein RNase H-like" evidence="3">
    <location>
        <begin position="522"/>
        <end position="586"/>
    </location>
</feature>
<dbReference type="EMBL" id="AC006413">
    <property type="protein sequence ID" value="AAD19758.1"/>
    <property type="molecule type" value="Genomic_DNA"/>
</dbReference>
<dbReference type="SUPFAM" id="SSF50630">
    <property type="entry name" value="Acid proteases"/>
    <property type="match status" value="1"/>
</dbReference>
<dbReference type="Gene3D" id="3.30.70.270">
    <property type="match status" value="1"/>
</dbReference>
<proteinExistence type="predicted"/>
<reference key="1">
    <citation type="journal article" date="1999" name="Nature">
        <title>Sequence and analysis of chromosome 2 of the plant Arabidopsis thaliana.</title>
        <authorList>
            <person name="Lin X."/>
            <person name="Kaul S."/>
            <person name="Rounsley S."/>
            <person name="Shea T.P."/>
            <person name="Benito M.I."/>
            <person name="Town C.D."/>
            <person name="Fujii C.Y."/>
            <person name="Mason T."/>
            <person name="Bowman C.L."/>
            <person name="Barnstead M."/>
            <person name="Feldblyum T.V."/>
            <person name="Buell C.R."/>
            <person name="Ketchum K.A."/>
            <person name="Lee J."/>
            <person name="Ronning C.M."/>
            <person name="Koo H.L."/>
            <person name="Moffat K.S."/>
            <person name="Cronin L.A."/>
            <person name="Shen M."/>
            <person name="Pai G."/>
            <person name="Van Aken S."/>
            <person name="Umayam L."/>
            <person name="Tallon L.J."/>
            <person name="Gill J.E."/>
            <person name="Adams M.D."/>
            <person name="Carrera A.J."/>
            <person name="Creasy T.H."/>
            <person name="Goodman H.M."/>
            <person name="Somerville C.R."/>
            <person name="Copenhaver G.P."/>
            <person name="Preuss D."/>
            <person name="Nierman W.C."/>
            <person name="White O."/>
            <person name="Eisen J.A."/>
            <person name="Salzberg S.L."/>
            <person name="Fraser C.M."/>
            <person name="Venter J.C."/>
        </authorList>
    </citation>
    <scope>NUCLEOTIDE SEQUENCE [LARGE SCALE GENOMIC DNA]</scope>
    <source>
        <strain>cv. Columbia</strain>
    </source>
</reference>
<dbReference type="Gene3D" id="2.40.70.10">
    <property type="entry name" value="Acid Proteases"/>
    <property type="match status" value="1"/>
</dbReference>
<feature type="region of interest" description="Disordered" evidence="1">
    <location>
        <begin position="37"/>
        <end position="73"/>
    </location>
</feature>
<dbReference type="CDD" id="cd01647">
    <property type="entry name" value="RT_LTR"/>
    <property type="match status" value="1"/>
</dbReference>
<evidence type="ECO:0000259" key="3">
    <source>
        <dbReference type="Pfam" id="PF17919"/>
    </source>
</evidence>
<feature type="domain" description="Reverse transcriptase" evidence="2">
    <location>
        <begin position="399"/>
        <end position="516"/>
    </location>
</feature>
<evidence type="ECO:0000256" key="1">
    <source>
        <dbReference type="SAM" id="MobiDB-lite"/>
    </source>
</evidence>
<feature type="compositionally biased region" description="Low complexity" evidence="1">
    <location>
        <begin position="37"/>
        <end position="46"/>
    </location>
</feature>
<dbReference type="Pfam" id="PF17919">
    <property type="entry name" value="RT_RNaseH_2"/>
    <property type="match status" value="1"/>
</dbReference>
<dbReference type="InterPro" id="IPR041577">
    <property type="entry name" value="RT_RNaseH_2"/>
</dbReference>
<evidence type="ECO:0000259" key="2">
    <source>
        <dbReference type="Pfam" id="PF00078"/>
    </source>
</evidence>
<dbReference type="InterPro" id="IPR021109">
    <property type="entry name" value="Peptidase_aspartic_dom_sf"/>
</dbReference>
<reference evidence="4" key="3">
    <citation type="submission" date="2002-02" db="EMBL/GenBank/DDBJ databases">
        <authorList>
            <person name="Town C.D."/>
            <person name="Kaul S."/>
        </authorList>
    </citation>
    <scope>NUCLEOTIDE SEQUENCE</scope>
</reference>
<dbReference type="InterPro" id="IPR043128">
    <property type="entry name" value="Rev_trsase/Diguanyl_cyclase"/>
</dbReference>
<evidence type="ECO:0000313" key="4">
    <source>
        <dbReference type="EMBL" id="AAD19758.1"/>
    </source>
</evidence>
<dbReference type="PANTHER" id="PTHR35046">
    <property type="entry name" value="ZINC KNUCKLE (CCHC-TYPE) FAMILY PROTEIN"/>
    <property type="match status" value="1"/>
</dbReference>
<protein>
    <submittedName>
        <fullName evidence="4">Putative Ty3-gypsy-like retroelement pol polyprotein</fullName>
    </submittedName>
</protein>
<organism evidence="4">
    <name type="scientific">Arabidopsis thaliana</name>
    <name type="common">Mouse-ear cress</name>
    <dbReference type="NCBI Taxonomy" id="3702"/>
    <lineage>
        <taxon>Eukaryota</taxon>
        <taxon>Viridiplantae</taxon>
        <taxon>Streptophyta</taxon>
        <taxon>Embryophyta</taxon>
        <taxon>Tracheophyta</taxon>
        <taxon>Spermatophyta</taxon>
        <taxon>Magnoliopsida</taxon>
        <taxon>eudicotyledons</taxon>
        <taxon>Gunneridae</taxon>
        <taxon>Pentapetalae</taxon>
        <taxon>rosids</taxon>
        <taxon>malvids</taxon>
        <taxon>Brassicales</taxon>
        <taxon>Brassicaceae</taxon>
        <taxon>Camelineae</taxon>
        <taxon>Arabidopsis</taxon>
    </lineage>
</organism>
<dbReference type="PIR" id="F84475">
    <property type="entry name" value="F84475"/>
</dbReference>
<accession>Q9ZQ09</accession>
<dbReference type="Pfam" id="PF00078">
    <property type="entry name" value="RVT_1"/>
    <property type="match status" value="1"/>
</dbReference>
<name>Q9ZQ09_ARATH</name>
<dbReference type="SUPFAM" id="SSF56672">
    <property type="entry name" value="DNA/RNA polymerases"/>
    <property type="match status" value="1"/>
</dbReference>
<feature type="compositionally biased region" description="Basic and acidic residues" evidence="1">
    <location>
        <begin position="57"/>
        <end position="73"/>
    </location>
</feature>
<dbReference type="PANTHER" id="PTHR35046:SF9">
    <property type="entry name" value="RNA-DIRECTED DNA POLYMERASE"/>
    <property type="match status" value="1"/>
</dbReference>
<reference evidence="4" key="2">
    <citation type="submission" date="2000-03" db="EMBL/GenBank/DDBJ databases">
        <authorList>
            <person name="Lin X."/>
            <person name="Kaul S."/>
            <person name="Shea T.P."/>
            <person name="Fujii C.Y."/>
            <person name="Shen M."/>
            <person name="VanAken S.E."/>
            <person name="Barnstead M.E."/>
            <person name="Mason T.M."/>
            <person name="Bowman C.L."/>
            <person name="Ronning C.M."/>
            <person name="Benito M.-I."/>
            <person name="Carrera A.J."/>
            <person name="Creasy T.H."/>
            <person name="Buell C.R."/>
            <person name="Town C.D."/>
            <person name="Nierman W.C."/>
            <person name="Fraser C.M."/>
            <person name="Venter J.C."/>
        </authorList>
    </citation>
    <scope>NUCLEOTIDE SEQUENCE</scope>
</reference>
<dbReference type="AlphaFoldDB" id="Q9ZQ09"/>